<accession>A0ABN8KCE5</accession>
<dbReference type="PANTHER" id="PTHR33204">
    <property type="entry name" value="TRANSCRIPTIONAL REGULATOR, MARR FAMILY"/>
    <property type="match status" value="1"/>
</dbReference>
<gene>
    <name evidence="5" type="ORF">MES5069_620162</name>
</gene>
<dbReference type="SUPFAM" id="SSF46785">
    <property type="entry name" value="Winged helix' DNA-binding domain"/>
    <property type="match status" value="1"/>
</dbReference>
<organism evidence="5 6">
    <name type="scientific">Mesorhizobium escarrei</name>
    <dbReference type="NCBI Taxonomy" id="666018"/>
    <lineage>
        <taxon>Bacteria</taxon>
        <taxon>Pseudomonadati</taxon>
        <taxon>Pseudomonadota</taxon>
        <taxon>Alphaproteobacteria</taxon>
        <taxon>Hyphomicrobiales</taxon>
        <taxon>Phyllobacteriaceae</taxon>
        <taxon>Mesorhizobium</taxon>
    </lineage>
</organism>
<keyword evidence="1" id="KW-0805">Transcription regulation</keyword>
<proteinExistence type="predicted"/>
<comment type="caution">
    <text evidence="5">The sequence shown here is derived from an EMBL/GenBank/DDBJ whole genome shotgun (WGS) entry which is preliminary data.</text>
</comment>
<evidence type="ECO:0000256" key="3">
    <source>
        <dbReference type="ARBA" id="ARBA00023163"/>
    </source>
</evidence>
<evidence type="ECO:0000256" key="2">
    <source>
        <dbReference type="ARBA" id="ARBA00023125"/>
    </source>
</evidence>
<dbReference type="Proteomes" id="UP001153050">
    <property type="component" value="Unassembled WGS sequence"/>
</dbReference>
<reference evidence="5 6" key="1">
    <citation type="submission" date="2022-03" db="EMBL/GenBank/DDBJ databases">
        <authorList>
            <person name="Brunel B."/>
        </authorList>
    </citation>
    <scope>NUCLEOTIDE SEQUENCE [LARGE SCALE GENOMIC DNA]</scope>
    <source>
        <strain evidence="5">STM5069sample</strain>
    </source>
</reference>
<keyword evidence="3" id="KW-0804">Transcription</keyword>
<evidence type="ECO:0000313" key="6">
    <source>
        <dbReference type="Proteomes" id="UP001153050"/>
    </source>
</evidence>
<protein>
    <submittedName>
        <fullName evidence="5">Transcriptional regulator, HxlR family</fullName>
    </submittedName>
</protein>
<dbReference type="PANTHER" id="PTHR33204:SF18">
    <property type="entry name" value="TRANSCRIPTIONAL REGULATORY PROTEIN"/>
    <property type="match status" value="1"/>
</dbReference>
<dbReference type="EMBL" id="CAKXZT010000160">
    <property type="protein sequence ID" value="CAH2407935.1"/>
    <property type="molecule type" value="Genomic_DNA"/>
</dbReference>
<sequence length="186" mass="21196">MKIISASPYEKESYIMTKATDLFRQTLCPVARAESVVGDIWSVLVLRELFARNHRFDEIQAMTGATPQMVATRLKKLEADGLLERRLYNKKPPRYEYHLTEKGKDFWPVLMALRAWGETWCRLPGEELSTDYVHQTCGHAAGLGPLCDHCGELLRHGELIGKPSRARAAELEQRRAVLKEGTRSSR</sequence>
<feature type="domain" description="HTH hxlR-type" evidence="4">
    <location>
        <begin position="28"/>
        <end position="125"/>
    </location>
</feature>
<dbReference type="Gene3D" id="1.10.10.10">
    <property type="entry name" value="Winged helix-like DNA-binding domain superfamily/Winged helix DNA-binding domain"/>
    <property type="match status" value="1"/>
</dbReference>
<evidence type="ECO:0000259" key="4">
    <source>
        <dbReference type="PROSITE" id="PS51118"/>
    </source>
</evidence>
<keyword evidence="6" id="KW-1185">Reference proteome</keyword>
<dbReference type="InterPro" id="IPR036388">
    <property type="entry name" value="WH-like_DNA-bd_sf"/>
</dbReference>
<dbReference type="InterPro" id="IPR036390">
    <property type="entry name" value="WH_DNA-bd_sf"/>
</dbReference>
<keyword evidence="2" id="KW-0238">DNA-binding</keyword>
<evidence type="ECO:0000313" key="5">
    <source>
        <dbReference type="EMBL" id="CAH2407935.1"/>
    </source>
</evidence>
<dbReference type="Pfam" id="PF01638">
    <property type="entry name" value="HxlR"/>
    <property type="match status" value="1"/>
</dbReference>
<evidence type="ECO:0000256" key="1">
    <source>
        <dbReference type="ARBA" id="ARBA00023015"/>
    </source>
</evidence>
<name>A0ABN8KCE5_9HYPH</name>
<dbReference type="PROSITE" id="PS51118">
    <property type="entry name" value="HTH_HXLR"/>
    <property type="match status" value="1"/>
</dbReference>
<dbReference type="InterPro" id="IPR002577">
    <property type="entry name" value="HTH_HxlR"/>
</dbReference>